<dbReference type="InterPro" id="IPR018961">
    <property type="entry name" value="DnaJ_homolog_subfam-C_membr-28"/>
</dbReference>
<evidence type="ECO:0000313" key="2">
    <source>
        <dbReference type="EMBL" id="ABQ24573.1"/>
    </source>
</evidence>
<reference evidence="2 3" key="1">
    <citation type="submission" date="2007-05" db="EMBL/GenBank/DDBJ databases">
        <title>Complete sequence of Geobacter uraniireducens Rf4.</title>
        <authorList>
            <consortium name="US DOE Joint Genome Institute"/>
            <person name="Copeland A."/>
            <person name="Lucas S."/>
            <person name="Lapidus A."/>
            <person name="Barry K."/>
            <person name="Detter J.C."/>
            <person name="Glavina del Rio T."/>
            <person name="Hammon N."/>
            <person name="Israni S."/>
            <person name="Dalin E."/>
            <person name="Tice H."/>
            <person name="Pitluck S."/>
            <person name="Chertkov O."/>
            <person name="Brettin T."/>
            <person name="Bruce D."/>
            <person name="Han C."/>
            <person name="Schmutz J."/>
            <person name="Larimer F."/>
            <person name="Land M."/>
            <person name="Hauser L."/>
            <person name="Kyrpides N."/>
            <person name="Mikhailova N."/>
            <person name="Shelobolina E."/>
            <person name="Aklujkar M."/>
            <person name="Lovley D."/>
            <person name="Richardson P."/>
        </authorList>
    </citation>
    <scope>NUCLEOTIDE SEQUENCE [LARGE SCALE GENOMIC DNA]</scope>
    <source>
        <strain evidence="2 3">Rf4</strain>
    </source>
</reference>
<dbReference type="PANTHER" id="PTHR39158">
    <property type="entry name" value="OS08G0560600 PROTEIN"/>
    <property type="match status" value="1"/>
</dbReference>
<feature type="domain" description="DnaJ homologue subfamily C member 28 conserved" evidence="1">
    <location>
        <begin position="9"/>
        <end position="74"/>
    </location>
</feature>
<dbReference type="PANTHER" id="PTHR39158:SF1">
    <property type="entry name" value="DNAJ HOMOLOG SUBFAMILY C MEMBER 28"/>
    <property type="match status" value="1"/>
</dbReference>
<evidence type="ECO:0000313" key="3">
    <source>
        <dbReference type="Proteomes" id="UP000006695"/>
    </source>
</evidence>
<evidence type="ECO:0000259" key="1">
    <source>
        <dbReference type="Pfam" id="PF09350"/>
    </source>
</evidence>
<name>A5GCY0_GEOUR</name>
<dbReference type="KEGG" id="gur:Gura_0357"/>
<dbReference type="Pfam" id="PF09350">
    <property type="entry name" value="DJC28_CD"/>
    <property type="match status" value="1"/>
</dbReference>
<dbReference type="EMBL" id="CP000698">
    <property type="protein sequence ID" value="ABQ24573.1"/>
    <property type="molecule type" value="Genomic_DNA"/>
</dbReference>
<proteinExistence type="predicted"/>
<protein>
    <recommendedName>
        <fullName evidence="1">DnaJ homologue subfamily C member 28 conserved domain-containing protein</fullName>
    </recommendedName>
</protein>
<keyword evidence="3" id="KW-1185">Reference proteome</keyword>
<dbReference type="Proteomes" id="UP000006695">
    <property type="component" value="Chromosome"/>
</dbReference>
<dbReference type="InterPro" id="IPR052573">
    <property type="entry name" value="DnaJ_C_subfamily_28"/>
</dbReference>
<accession>A5GCY0</accession>
<dbReference type="HOGENOM" id="CLU_129296_0_0_7"/>
<gene>
    <name evidence="2" type="ordered locus">Gura_0357</name>
</gene>
<organism evidence="2 3">
    <name type="scientific">Geotalea uraniireducens (strain Rf4)</name>
    <name type="common">Geobacter uraniireducens</name>
    <dbReference type="NCBI Taxonomy" id="351605"/>
    <lineage>
        <taxon>Bacteria</taxon>
        <taxon>Pseudomonadati</taxon>
        <taxon>Thermodesulfobacteriota</taxon>
        <taxon>Desulfuromonadia</taxon>
        <taxon>Geobacterales</taxon>
        <taxon>Geobacteraceae</taxon>
        <taxon>Geotalea</taxon>
    </lineage>
</organism>
<sequence length="129" mass="14870">MSMDVFATIAERRIREAMERGEFDNLAGKGKPLAEEDLSAVPEELRMAYKVMKNAGCLPPELELSNKVHSLRRLVLSMDDGEERSRKVRELNHKLMKLEMARRRPMSLDLLPAYQEKMLDRLAGEERKG</sequence>
<dbReference type="AlphaFoldDB" id="A5GCY0"/>
<dbReference type="STRING" id="351605.Gura_0357"/>